<evidence type="ECO:0000256" key="2">
    <source>
        <dbReference type="ARBA" id="ARBA00023295"/>
    </source>
</evidence>
<evidence type="ECO:0000259" key="5">
    <source>
        <dbReference type="Pfam" id="PF13860"/>
    </source>
</evidence>
<feature type="domain" description="Glycoside hydrolase family 42 N-terminal" evidence="4">
    <location>
        <begin position="65"/>
        <end position="199"/>
    </location>
</feature>
<dbReference type="NCBIfam" id="TIGR04183">
    <property type="entry name" value="Por_Secre_tail"/>
    <property type="match status" value="1"/>
</dbReference>
<keyword evidence="3" id="KW-0732">Signal</keyword>
<organism evidence="6 7">
    <name type="scientific">candidate division TA06 bacterium</name>
    <dbReference type="NCBI Taxonomy" id="2250710"/>
    <lineage>
        <taxon>Bacteria</taxon>
        <taxon>Bacteria division TA06</taxon>
    </lineage>
</organism>
<evidence type="ECO:0000313" key="7">
    <source>
        <dbReference type="Proteomes" id="UP000271125"/>
    </source>
</evidence>
<feature type="domain" description="FlgD/Vpr Ig-like" evidence="5">
    <location>
        <begin position="668"/>
        <end position="731"/>
    </location>
</feature>
<dbReference type="EMBL" id="QNBD01000110">
    <property type="protein sequence ID" value="RKX70991.1"/>
    <property type="molecule type" value="Genomic_DNA"/>
</dbReference>
<dbReference type="Gene3D" id="2.60.40.4070">
    <property type="match status" value="1"/>
</dbReference>
<evidence type="ECO:0000256" key="3">
    <source>
        <dbReference type="SAM" id="SignalP"/>
    </source>
</evidence>
<reference evidence="6 7" key="1">
    <citation type="submission" date="2018-06" db="EMBL/GenBank/DDBJ databases">
        <title>Extensive metabolic versatility and redundancy in microbially diverse, dynamic hydrothermal sediments.</title>
        <authorList>
            <person name="Dombrowski N."/>
            <person name="Teske A."/>
            <person name="Baker B.J."/>
        </authorList>
    </citation>
    <scope>NUCLEOTIDE SEQUENCE [LARGE SCALE GENOMIC DNA]</scope>
    <source>
        <strain evidence="6">B10_G13</strain>
    </source>
</reference>
<dbReference type="InterPro" id="IPR017853">
    <property type="entry name" value="GH"/>
</dbReference>
<comment type="caution">
    <text evidence="6">The sequence shown here is derived from an EMBL/GenBank/DDBJ whole genome shotgun (WGS) entry which is preliminary data.</text>
</comment>
<dbReference type="SUPFAM" id="SSF51445">
    <property type="entry name" value="(Trans)glycosidases"/>
    <property type="match status" value="1"/>
</dbReference>
<evidence type="ECO:0000256" key="1">
    <source>
        <dbReference type="ARBA" id="ARBA00022801"/>
    </source>
</evidence>
<dbReference type="InterPro" id="IPR025965">
    <property type="entry name" value="FlgD/Vpr_Ig-like"/>
</dbReference>
<feature type="chain" id="PRO_5024887083" description="Glycoside hydrolase family 42 N-terminal domain-containing protein" evidence="3">
    <location>
        <begin position="24"/>
        <end position="743"/>
    </location>
</feature>
<proteinExistence type="predicted"/>
<name>A0A660SLU7_UNCT6</name>
<dbReference type="Pfam" id="PF02449">
    <property type="entry name" value="Glyco_hydro_42"/>
    <property type="match status" value="1"/>
</dbReference>
<evidence type="ECO:0000259" key="4">
    <source>
        <dbReference type="Pfam" id="PF02449"/>
    </source>
</evidence>
<evidence type="ECO:0008006" key="8">
    <source>
        <dbReference type="Google" id="ProtNLM"/>
    </source>
</evidence>
<keyword evidence="1" id="KW-0378">Hydrolase</keyword>
<dbReference type="Pfam" id="PF13860">
    <property type="entry name" value="FlgD_ig"/>
    <property type="match status" value="1"/>
</dbReference>
<feature type="signal peptide" evidence="3">
    <location>
        <begin position="1"/>
        <end position="23"/>
    </location>
</feature>
<keyword evidence="2" id="KW-0326">Glycosidase</keyword>
<sequence>MRKFIVFLIIFGVGIQNFAPLQAQTVHTSVEMIDGVPTICANGEPYNIGGWTVATLGGIWNLSVEEIKERMDSTKSQGFEIVEMFIPWQMVEWNRDEFWWERIDSLMDYAGNIGLYTIVQVTATIAPPWFGDTLYPDAVFYTIDPDSSLHPGEMWGRLAVSGEGSFPIFYHPGFYERVDTFFVKIVNRYKNYPLLFGWTLCLWFTGEYNYPGGGYGIAGFADYSSYTEGLYGETPPYPLNMFSQPGPDVRSEWLGWTRFRIEKKREVLRHFAPLMKSLDPDHILIGYPGGGLWGEFDNGYIGEITGMDYASMLADSNIDVIRGAPQVSRDFFDIVDNETSLIPYLLVGNVRDSYRNGKPYLLQCERSLDTTSLAQKIIVWAEFSKSLGCDILWWEEPDTNTVSGIWSMEEKTAIVKTKGISELPKISAFTTFDFAFIDLPFECSKYYADNTYSLMYAMKQAKAFMDAGLLFDCVSEDEILQNPSVLENFSAVGFLFPEMYNLLASDSLKNIISSYTGAIWYGDPLDGYNYWLSGYMDTTYLNSLRAFYDANSLSRHHYYGHFIYIVGNKPYIFILSRESDYSGDIHVNIKGWNLPDGDTTFVEYNSGASYPATVSDDVATFNVNLTKLESYLFILNPFADIEERNNGYSPGSFHLFQNHPNPFNLKISIKYSLARDCHIGIKVYNITGQLVKTLVYKEQKAGNYKIRWDSMDGNGRPVASGTYFVQMKVANNFSQTKKLLLLK</sequence>
<protein>
    <recommendedName>
        <fullName evidence="8">Glycoside hydrolase family 42 N-terminal domain-containing protein</fullName>
    </recommendedName>
</protein>
<dbReference type="GO" id="GO:0009341">
    <property type="term" value="C:beta-galactosidase complex"/>
    <property type="evidence" value="ECO:0007669"/>
    <property type="project" value="InterPro"/>
</dbReference>
<dbReference type="GO" id="GO:0004565">
    <property type="term" value="F:beta-galactosidase activity"/>
    <property type="evidence" value="ECO:0007669"/>
    <property type="project" value="InterPro"/>
</dbReference>
<dbReference type="InterPro" id="IPR026444">
    <property type="entry name" value="Secre_tail"/>
</dbReference>
<dbReference type="Gene3D" id="3.20.20.80">
    <property type="entry name" value="Glycosidases"/>
    <property type="match status" value="1"/>
</dbReference>
<dbReference type="GO" id="GO:0005975">
    <property type="term" value="P:carbohydrate metabolic process"/>
    <property type="evidence" value="ECO:0007669"/>
    <property type="project" value="InterPro"/>
</dbReference>
<dbReference type="Proteomes" id="UP000271125">
    <property type="component" value="Unassembled WGS sequence"/>
</dbReference>
<dbReference type="InterPro" id="IPR013529">
    <property type="entry name" value="Glyco_hydro_42_N"/>
</dbReference>
<dbReference type="AlphaFoldDB" id="A0A660SLU7"/>
<gene>
    <name evidence="6" type="ORF">DRP43_02905</name>
</gene>
<evidence type="ECO:0000313" key="6">
    <source>
        <dbReference type="EMBL" id="RKX70991.1"/>
    </source>
</evidence>
<accession>A0A660SLU7</accession>